<dbReference type="InterPro" id="IPR015927">
    <property type="entry name" value="Peptidase_S24_S26A/B/C"/>
</dbReference>
<evidence type="ECO:0000256" key="1">
    <source>
        <dbReference type="ARBA" id="ARBA00007484"/>
    </source>
</evidence>
<accession>A0A4R8GR46</accession>
<dbReference type="RefSeq" id="WP_166667993.1">
    <property type="nucleotide sequence ID" value="NZ_SOEG01000030.1"/>
</dbReference>
<dbReference type="InterPro" id="IPR050077">
    <property type="entry name" value="LexA_repressor"/>
</dbReference>
<feature type="domain" description="HTH cro/C1-type" evidence="8">
    <location>
        <begin position="5"/>
        <end position="59"/>
    </location>
</feature>
<dbReference type="Pfam" id="PF01381">
    <property type="entry name" value="HTH_3"/>
    <property type="match status" value="1"/>
</dbReference>
<evidence type="ECO:0000256" key="2">
    <source>
        <dbReference type="ARBA" id="ARBA00022763"/>
    </source>
</evidence>
<sequence length="215" mass="23923">MKNRLRKLRKETGKNIREMANILEVSKTTLSDYETGKTPPKSDFLERAAKQFNVSVDYILGRTDIKKQVPDNIIPIDNNDMVKIPIVGEIACGVPVLAEQNVIGYELVNKNTINGGTYFFLQAKGDSMIGARIHEGDLVLIRKQEDIENGEIGAVLIIEGCEAEATLKRVYKSDSQIVLQAENSKYPPIVKTAKDISSGNVKVLGKVIEVRFKFN</sequence>
<evidence type="ECO:0000313" key="10">
    <source>
        <dbReference type="Proteomes" id="UP000295832"/>
    </source>
</evidence>
<reference evidence="9 10" key="1">
    <citation type="submission" date="2019-03" db="EMBL/GenBank/DDBJ databases">
        <title>Subsurface microbial communities from deep shales in Ohio and West Virginia, USA.</title>
        <authorList>
            <person name="Wrighton K."/>
        </authorList>
    </citation>
    <scope>NUCLEOTIDE SEQUENCE [LARGE SCALE GENOMIC DNA]</scope>
    <source>
        <strain evidence="9 10">MSL 6dP</strain>
    </source>
</reference>
<dbReference type="GO" id="GO:0006355">
    <property type="term" value="P:regulation of DNA-templated transcription"/>
    <property type="evidence" value="ECO:0007669"/>
    <property type="project" value="InterPro"/>
</dbReference>
<comment type="caution">
    <text evidence="9">The sequence shown here is derived from an EMBL/GenBank/DDBJ whole genome shotgun (WGS) entry which is preliminary data.</text>
</comment>
<dbReference type="InterPro" id="IPR006197">
    <property type="entry name" value="Peptidase_S24_LexA"/>
</dbReference>
<dbReference type="GO" id="GO:0006281">
    <property type="term" value="P:DNA repair"/>
    <property type="evidence" value="ECO:0007669"/>
    <property type="project" value="UniProtKB-KW"/>
</dbReference>
<dbReference type="SUPFAM" id="SSF47413">
    <property type="entry name" value="lambda repressor-like DNA-binding domains"/>
    <property type="match status" value="1"/>
</dbReference>
<evidence type="ECO:0000259" key="8">
    <source>
        <dbReference type="PROSITE" id="PS50943"/>
    </source>
</evidence>
<dbReference type="InterPro" id="IPR039418">
    <property type="entry name" value="LexA-like"/>
</dbReference>
<keyword evidence="5" id="KW-0234">DNA repair</keyword>
<dbReference type="InterPro" id="IPR001387">
    <property type="entry name" value="Cro/C1-type_HTH"/>
</dbReference>
<dbReference type="PRINTS" id="PR00726">
    <property type="entry name" value="LEXASERPTASE"/>
</dbReference>
<dbReference type="PANTHER" id="PTHR33516">
    <property type="entry name" value="LEXA REPRESSOR"/>
    <property type="match status" value="1"/>
</dbReference>
<evidence type="ECO:0000256" key="7">
    <source>
        <dbReference type="RuleBase" id="RU003991"/>
    </source>
</evidence>
<dbReference type="GO" id="GO:0016787">
    <property type="term" value="F:hydrolase activity"/>
    <property type="evidence" value="ECO:0007669"/>
    <property type="project" value="UniProtKB-KW"/>
</dbReference>
<dbReference type="PROSITE" id="PS50943">
    <property type="entry name" value="HTH_CROC1"/>
    <property type="match status" value="1"/>
</dbReference>
<dbReference type="EMBL" id="SOEG01000030">
    <property type="protein sequence ID" value="TDX48312.1"/>
    <property type="molecule type" value="Genomic_DNA"/>
</dbReference>
<proteinExistence type="inferred from homology"/>
<evidence type="ECO:0000256" key="4">
    <source>
        <dbReference type="ARBA" id="ARBA00022813"/>
    </source>
</evidence>
<evidence type="ECO:0000256" key="5">
    <source>
        <dbReference type="ARBA" id="ARBA00023204"/>
    </source>
</evidence>
<dbReference type="PANTHER" id="PTHR33516:SF2">
    <property type="entry name" value="LEXA REPRESSOR-RELATED"/>
    <property type="match status" value="1"/>
</dbReference>
<evidence type="ECO:0000256" key="6">
    <source>
        <dbReference type="ARBA" id="ARBA00023236"/>
    </source>
</evidence>
<keyword evidence="10" id="KW-1185">Reference proteome</keyword>
<dbReference type="Gene3D" id="1.10.260.40">
    <property type="entry name" value="lambda repressor-like DNA-binding domains"/>
    <property type="match status" value="1"/>
</dbReference>
<dbReference type="Pfam" id="PF00717">
    <property type="entry name" value="Peptidase_S24"/>
    <property type="match status" value="1"/>
</dbReference>
<dbReference type="Gene3D" id="2.10.109.10">
    <property type="entry name" value="Umud Fragment, subunit A"/>
    <property type="match status" value="1"/>
</dbReference>
<dbReference type="SUPFAM" id="SSF51306">
    <property type="entry name" value="LexA/Signal peptidase"/>
    <property type="match status" value="1"/>
</dbReference>
<dbReference type="InterPro" id="IPR036286">
    <property type="entry name" value="LexA/Signal_pep-like_sf"/>
</dbReference>
<keyword evidence="4 7" id="KW-0068">Autocatalytic cleavage</keyword>
<protein>
    <submittedName>
        <fullName evidence="9">Repressor LexA</fullName>
    </submittedName>
</protein>
<name>A0A4R8GR46_9FIRM</name>
<evidence type="ECO:0000313" key="9">
    <source>
        <dbReference type="EMBL" id="TDX48312.1"/>
    </source>
</evidence>
<evidence type="ECO:0000256" key="3">
    <source>
        <dbReference type="ARBA" id="ARBA00022801"/>
    </source>
</evidence>
<dbReference type="GO" id="GO:0003677">
    <property type="term" value="F:DNA binding"/>
    <property type="evidence" value="ECO:0007669"/>
    <property type="project" value="InterPro"/>
</dbReference>
<dbReference type="CDD" id="cd00093">
    <property type="entry name" value="HTH_XRE"/>
    <property type="match status" value="1"/>
</dbReference>
<organism evidence="9 10">
    <name type="scientific">Orenia marismortui</name>
    <dbReference type="NCBI Taxonomy" id="46469"/>
    <lineage>
        <taxon>Bacteria</taxon>
        <taxon>Bacillati</taxon>
        <taxon>Bacillota</taxon>
        <taxon>Clostridia</taxon>
        <taxon>Halanaerobiales</taxon>
        <taxon>Halobacteroidaceae</taxon>
        <taxon>Orenia</taxon>
    </lineage>
</organism>
<dbReference type="GO" id="GO:0009432">
    <property type="term" value="P:SOS response"/>
    <property type="evidence" value="ECO:0007669"/>
    <property type="project" value="UniProtKB-KW"/>
</dbReference>
<keyword evidence="2" id="KW-0227">DNA damage</keyword>
<gene>
    <name evidence="9" type="ORF">C7959_13039</name>
</gene>
<comment type="similarity">
    <text evidence="1 7">Belongs to the peptidase S24 family.</text>
</comment>
<dbReference type="InterPro" id="IPR010982">
    <property type="entry name" value="Lambda_DNA-bd_dom_sf"/>
</dbReference>
<dbReference type="Proteomes" id="UP000295832">
    <property type="component" value="Unassembled WGS sequence"/>
</dbReference>
<dbReference type="CDD" id="cd06529">
    <property type="entry name" value="S24_LexA-like"/>
    <property type="match status" value="1"/>
</dbReference>
<keyword evidence="3 7" id="KW-0378">Hydrolase</keyword>
<dbReference type="AlphaFoldDB" id="A0A4R8GR46"/>
<keyword evidence="6" id="KW-0742">SOS response</keyword>
<dbReference type="SMART" id="SM00530">
    <property type="entry name" value="HTH_XRE"/>
    <property type="match status" value="1"/>
</dbReference>